<keyword evidence="3" id="KW-1185">Reference proteome</keyword>
<evidence type="ECO:0000256" key="1">
    <source>
        <dbReference type="SAM" id="SignalP"/>
    </source>
</evidence>
<gene>
    <name evidence="2" type="ORF">EV148_101216</name>
</gene>
<organism evidence="2 3">
    <name type="scientific">Dokdonella fugitiva</name>
    <dbReference type="NCBI Taxonomy" id="328517"/>
    <lineage>
        <taxon>Bacteria</taxon>
        <taxon>Pseudomonadati</taxon>
        <taxon>Pseudomonadota</taxon>
        <taxon>Gammaproteobacteria</taxon>
        <taxon>Lysobacterales</taxon>
        <taxon>Rhodanobacteraceae</taxon>
        <taxon>Dokdonella</taxon>
    </lineage>
</organism>
<dbReference type="EMBL" id="SLWQ01000001">
    <property type="protein sequence ID" value="TCO42810.1"/>
    <property type="molecule type" value="Genomic_DNA"/>
</dbReference>
<dbReference type="RefSeq" id="WP_131992192.1">
    <property type="nucleotide sequence ID" value="NZ_JACGXM010000001.1"/>
</dbReference>
<evidence type="ECO:0008006" key="4">
    <source>
        <dbReference type="Google" id="ProtNLM"/>
    </source>
</evidence>
<name>A0A4V2S334_9GAMM</name>
<protein>
    <recommendedName>
        <fullName evidence="4">DUF4124 domain-containing protein</fullName>
    </recommendedName>
</protein>
<accession>A0A4V2S334</accession>
<keyword evidence="1" id="KW-0732">Signal</keyword>
<evidence type="ECO:0000313" key="2">
    <source>
        <dbReference type="EMBL" id="TCO42810.1"/>
    </source>
</evidence>
<dbReference type="AlphaFoldDB" id="A0A4V2S334"/>
<reference evidence="2 3" key="1">
    <citation type="journal article" date="2015" name="Stand. Genomic Sci.">
        <title>Genomic Encyclopedia of Bacterial and Archaeal Type Strains, Phase III: the genomes of soil and plant-associated and newly described type strains.</title>
        <authorList>
            <person name="Whitman W.B."/>
            <person name="Woyke T."/>
            <person name="Klenk H.P."/>
            <person name="Zhou Y."/>
            <person name="Lilburn T.G."/>
            <person name="Beck B.J."/>
            <person name="De Vos P."/>
            <person name="Vandamme P."/>
            <person name="Eisen J.A."/>
            <person name="Garrity G."/>
            <person name="Hugenholtz P."/>
            <person name="Kyrpides N.C."/>
        </authorList>
    </citation>
    <scope>NUCLEOTIDE SEQUENCE [LARGE SCALE GENOMIC DNA]</scope>
    <source>
        <strain evidence="2 3">A3</strain>
    </source>
</reference>
<sequence length="165" mass="17150">MRRRNHFVPSLLLAIATCASAQDAGDDGQRVHRCVGVHGEVVFSGLACDANEQAGISAGALGDPLAPPAPADACPASLQELSERLAGAIARHDANAIAGMLHWRGIGRAAASQRLRELRDLASGPLLSLEQGDGLLVRTGSNAAGGVREHAFGVEVDAGCWWLSW</sequence>
<feature type="signal peptide" evidence="1">
    <location>
        <begin position="1"/>
        <end position="21"/>
    </location>
</feature>
<evidence type="ECO:0000313" key="3">
    <source>
        <dbReference type="Proteomes" id="UP000294862"/>
    </source>
</evidence>
<proteinExistence type="predicted"/>
<dbReference type="Proteomes" id="UP000294862">
    <property type="component" value="Unassembled WGS sequence"/>
</dbReference>
<feature type="chain" id="PRO_5020307640" description="DUF4124 domain-containing protein" evidence="1">
    <location>
        <begin position="22"/>
        <end position="165"/>
    </location>
</feature>
<comment type="caution">
    <text evidence="2">The sequence shown here is derived from an EMBL/GenBank/DDBJ whole genome shotgun (WGS) entry which is preliminary data.</text>
</comment>
<dbReference type="OrthoDB" id="5956287at2"/>